<comment type="caution">
    <text evidence="1">The sequence shown here is derived from an EMBL/GenBank/DDBJ whole genome shotgun (WGS) entry which is preliminary data.</text>
</comment>
<sequence>MPTYYANGITAKLTTCDLQSTLSDTIELRQGAAQREDAARVQNIFAQGCKLPERPIGQDGSDKSVLTFIGSNSDLPLYMVEAGESVGKKNGHENEDAMEGIEQQRPPSSSDDSPLTSLGATPTPTKTRSKKSSPLKPTAPAVQPPASDPPPIEHSLAGLLQDVNNYLSTPSKALVVEVNLSQKSFLATNVQKSSRKRNSAKDLKIEVFVNGELCDVEYVAARKAFEISAEMMRYAGLRLHRQVEKPLVYAPAPSSKTVQGDALAARRRWAAVCDALVEEADIRGRDQFGALPPSAEFLMALATLEVPERVQGREALGAVDIIITAGKGKKYGPETAYITAPARLDDPRYQRQRMPAFDLPEKSSLFAGSIFDMPNPFEDLATFNSSPEITLRRSQAQATSAPPVSHVLPTGSPTPKKSAGNLELAAEMGIELDPKKILFESFEKTSGRAGRGARTLNQRLGDVKKMSPTNRDKEIDKLKEQYGTTPTKVKADEEPVTKKKKPNTNRTLDFGLHVADVDVDIKTMDPMNVLKHWQPRSDGAVKLSGNMPDVDTQLTEQRLDLAISEGASPDGHLVRRIASMSPQRTPTKKTKASALANSPTTVLVKSQRRSGRPPKTPQAQRTSTISVGDNGSPSKPQTPNTQRSCGLNRTAHKWEPKELTSAQALQQFEAPEVCKGSCVTFAEEKDAQRQVAKARNGEFREEEVVVGMRFVVV</sequence>
<proteinExistence type="predicted"/>
<name>A0ACC3N2J2_9PEZI</name>
<keyword evidence="2" id="KW-1185">Reference proteome</keyword>
<protein>
    <submittedName>
        <fullName evidence="1">Uncharacterized protein</fullName>
    </submittedName>
</protein>
<accession>A0ACC3N2J2</accession>
<evidence type="ECO:0000313" key="2">
    <source>
        <dbReference type="Proteomes" id="UP001281147"/>
    </source>
</evidence>
<organism evidence="1 2">
    <name type="scientific">Vermiconidia calcicola</name>
    <dbReference type="NCBI Taxonomy" id="1690605"/>
    <lineage>
        <taxon>Eukaryota</taxon>
        <taxon>Fungi</taxon>
        <taxon>Dikarya</taxon>
        <taxon>Ascomycota</taxon>
        <taxon>Pezizomycotina</taxon>
        <taxon>Dothideomycetes</taxon>
        <taxon>Dothideomycetidae</taxon>
        <taxon>Mycosphaerellales</taxon>
        <taxon>Extremaceae</taxon>
        <taxon>Vermiconidia</taxon>
    </lineage>
</organism>
<dbReference type="Proteomes" id="UP001281147">
    <property type="component" value="Unassembled WGS sequence"/>
</dbReference>
<dbReference type="EMBL" id="JAUTXU010000098">
    <property type="protein sequence ID" value="KAK3708808.1"/>
    <property type="molecule type" value="Genomic_DNA"/>
</dbReference>
<gene>
    <name evidence="1" type="ORF">LTR37_011329</name>
</gene>
<evidence type="ECO:0000313" key="1">
    <source>
        <dbReference type="EMBL" id="KAK3708808.1"/>
    </source>
</evidence>
<reference evidence="1" key="1">
    <citation type="submission" date="2023-07" db="EMBL/GenBank/DDBJ databases">
        <title>Black Yeasts Isolated from many extreme environments.</title>
        <authorList>
            <person name="Coleine C."/>
            <person name="Stajich J.E."/>
            <person name="Selbmann L."/>
        </authorList>
    </citation>
    <scope>NUCLEOTIDE SEQUENCE</scope>
    <source>
        <strain evidence="1">CCFEE 5714</strain>
    </source>
</reference>